<keyword evidence="1" id="KW-0472">Membrane</keyword>
<proteinExistence type="predicted"/>
<dbReference type="EMBL" id="OD045390">
    <property type="protein sequence ID" value="CAD7421198.1"/>
    <property type="molecule type" value="Genomic_DNA"/>
</dbReference>
<evidence type="ECO:0000313" key="2">
    <source>
        <dbReference type="EMBL" id="CAD7421198.1"/>
    </source>
</evidence>
<gene>
    <name evidence="2" type="ORF">TPSB3V08_LOCUS14613</name>
</gene>
<accession>A0A7R9DWQ3</accession>
<name>A0A7R9DWQ3_TIMPO</name>
<sequence>MVRRHVVRVKHKFFPRRDPSWCFLDRISLVVFPFVFALFNAIYWSSVHVRRNSIGQTISCP</sequence>
<feature type="transmembrane region" description="Helical" evidence="1">
    <location>
        <begin position="21"/>
        <end position="43"/>
    </location>
</feature>
<dbReference type="InterPro" id="IPR036719">
    <property type="entry name" value="Neuro-gated_channel_TM_sf"/>
</dbReference>
<reference evidence="2" key="1">
    <citation type="submission" date="2020-11" db="EMBL/GenBank/DDBJ databases">
        <authorList>
            <person name="Tran Van P."/>
        </authorList>
    </citation>
    <scope>NUCLEOTIDE SEQUENCE</scope>
</reference>
<keyword evidence="1" id="KW-0812">Transmembrane</keyword>
<dbReference type="GO" id="GO:0006811">
    <property type="term" value="P:monoatomic ion transport"/>
    <property type="evidence" value="ECO:0007669"/>
    <property type="project" value="InterPro"/>
</dbReference>
<dbReference type="GO" id="GO:0016020">
    <property type="term" value="C:membrane"/>
    <property type="evidence" value="ECO:0007669"/>
    <property type="project" value="InterPro"/>
</dbReference>
<dbReference type="SUPFAM" id="SSF90112">
    <property type="entry name" value="Neurotransmitter-gated ion-channel transmembrane pore"/>
    <property type="match status" value="1"/>
</dbReference>
<organism evidence="2">
    <name type="scientific">Timema poppense</name>
    <name type="common">Walking stick</name>
    <dbReference type="NCBI Taxonomy" id="170557"/>
    <lineage>
        <taxon>Eukaryota</taxon>
        <taxon>Metazoa</taxon>
        <taxon>Ecdysozoa</taxon>
        <taxon>Arthropoda</taxon>
        <taxon>Hexapoda</taxon>
        <taxon>Insecta</taxon>
        <taxon>Pterygota</taxon>
        <taxon>Neoptera</taxon>
        <taxon>Polyneoptera</taxon>
        <taxon>Phasmatodea</taxon>
        <taxon>Timematodea</taxon>
        <taxon>Timematoidea</taxon>
        <taxon>Timematidae</taxon>
        <taxon>Timema</taxon>
    </lineage>
</organism>
<protein>
    <submittedName>
        <fullName evidence="2">Uncharacterized protein</fullName>
    </submittedName>
</protein>
<dbReference type="AlphaFoldDB" id="A0A7R9DWQ3"/>
<keyword evidence="1" id="KW-1133">Transmembrane helix</keyword>
<evidence type="ECO:0000256" key="1">
    <source>
        <dbReference type="SAM" id="Phobius"/>
    </source>
</evidence>